<dbReference type="KEGG" id="nhe:NECHADRAFT_37081"/>
<name>C7ZFF1_FUSV7</name>
<dbReference type="AlphaFoldDB" id="C7ZFF1"/>
<dbReference type="Proteomes" id="UP000005206">
    <property type="component" value="Chromosome 3"/>
</dbReference>
<keyword evidence="4" id="KW-1185">Reference proteome</keyword>
<dbReference type="EMBL" id="GG698923">
    <property type="protein sequence ID" value="EEU37329.1"/>
    <property type="molecule type" value="Genomic_DNA"/>
</dbReference>
<protein>
    <recommendedName>
        <fullName evidence="2">BZIP domain-containing protein</fullName>
    </recommendedName>
</protein>
<proteinExistence type="predicted"/>
<accession>C7ZFF1</accession>
<dbReference type="GeneID" id="9665088"/>
<dbReference type="PROSITE" id="PS00036">
    <property type="entry name" value="BZIP_BASIC"/>
    <property type="match status" value="1"/>
</dbReference>
<dbReference type="eggNOG" id="ENOG502SQFY">
    <property type="taxonomic scope" value="Eukaryota"/>
</dbReference>
<dbReference type="Pfam" id="PF11905">
    <property type="entry name" value="DUF3425"/>
    <property type="match status" value="1"/>
</dbReference>
<dbReference type="PANTHER" id="PTHR38116">
    <property type="entry name" value="CHROMOSOME 7, WHOLE GENOME SHOTGUN SEQUENCE"/>
    <property type="match status" value="1"/>
</dbReference>
<dbReference type="VEuPathDB" id="FungiDB:NECHADRAFT_37081"/>
<sequence length="334" mass="38032">MEDRDGSGWATRDKPTESVGRTPGAEPPSKRRVLTEARREQNRLAQRAYRQRQKEHRKQLKEAESRRYQARRPRPLLKRSDITSKPTKCSHDAPSSVEEPLKAEISLMQGTPHSDISTSTNTQEDELVLPDMYLNMLRFEQVTISHAVFQNALSMGLDLQFIANCGAYCISPFYQPSLASTTDPTALLQQGAASTASFKNTSIPIHLRPTLAQVLIPHHASLDLIPIPFLRERAIMLSAAMPNTFNSWELKFDIYGRGGLTIWRRNQSGTERRSNTTYQPWDMKSWEAAPWFLKKWTMIIGDEESEFYKQSIGWQLIRDLILSQGDLQLGNGDT</sequence>
<dbReference type="GO" id="GO:0003700">
    <property type="term" value="F:DNA-binding transcription factor activity"/>
    <property type="evidence" value="ECO:0007669"/>
    <property type="project" value="InterPro"/>
</dbReference>
<evidence type="ECO:0000256" key="1">
    <source>
        <dbReference type="SAM" id="MobiDB-lite"/>
    </source>
</evidence>
<dbReference type="InterPro" id="IPR004827">
    <property type="entry name" value="bZIP"/>
</dbReference>
<feature type="compositionally biased region" description="Basic and acidic residues" evidence="1">
    <location>
        <begin position="33"/>
        <end position="42"/>
    </location>
</feature>
<dbReference type="STRING" id="660122.C7ZFF1"/>
<feature type="domain" description="BZIP" evidence="2">
    <location>
        <begin position="38"/>
        <end position="52"/>
    </location>
</feature>
<reference evidence="3 4" key="1">
    <citation type="journal article" date="2009" name="PLoS Genet.">
        <title>The genome of Nectria haematococca: contribution of supernumerary chromosomes to gene expansion.</title>
        <authorList>
            <person name="Coleman J.J."/>
            <person name="Rounsley S.D."/>
            <person name="Rodriguez-Carres M."/>
            <person name="Kuo A."/>
            <person name="Wasmann C.C."/>
            <person name="Grimwood J."/>
            <person name="Schmutz J."/>
            <person name="Taga M."/>
            <person name="White G.J."/>
            <person name="Zhou S."/>
            <person name="Schwartz D.C."/>
            <person name="Freitag M."/>
            <person name="Ma L.J."/>
            <person name="Danchin E.G."/>
            <person name="Henrissat B."/>
            <person name="Coutinho P.M."/>
            <person name="Nelson D.R."/>
            <person name="Straney D."/>
            <person name="Napoli C.A."/>
            <person name="Barker B.M."/>
            <person name="Gribskov M."/>
            <person name="Rep M."/>
            <person name="Kroken S."/>
            <person name="Molnar I."/>
            <person name="Rensing C."/>
            <person name="Kennell J.C."/>
            <person name="Zamora J."/>
            <person name="Farman M.L."/>
            <person name="Selker E.U."/>
            <person name="Salamov A."/>
            <person name="Shapiro H."/>
            <person name="Pangilinan J."/>
            <person name="Lindquist E."/>
            <person name="Lamers C."/>
            <person name="Grigoriev I.V."/>
            <person name="Geiser D.M."/>
            <person name="Covert S.F."/>
            <person name="Temporini E."/>
            <person name="Vanetten H.D."/>
        </authorList>
    </citation>
    <scope>NUCLEOTIDE SEQUENCE [LARGE SCALE GENOMIC DNA]</scope>
    <source>
        <strain evidence="4">ATCC MYA-4622 / CBS 123669 / FGSC 9596 / NRRL 45880 / 77-13-4</strain>
    </source>
</reference>
<feature type="region of interest" description="Disordered" evidence="1">
    <location>
        <begin position="1"/>
        <end position="98"/>
    </location>
</feature>
<dbReference type="PANTHER" id="PTHR38116:SF8">
    <property type="entry name" value="BZIP DOMAIN-CONTAINING PROTEIN"/>
    <property type="match status" value="1"/>
</dbReference>
<dbReference type="InterPro" id="IPR021833">
    <property type="entry name" value="DUF3425"/>
</dbReference>
<dbReference type="HOGENOM" id="CLU_033726_4_1_1"/>
<dbReference type="InParanoid" id="C7ZFF1"/>
<evidence type="ECO:0000259" key="2">
    <source>
        <dbReference type="PROSITE" id="PS00036"/>
    </source>
</evidence>
<dbReference type="RefSeq" id="XP_003043042.1">
    <property type="nucleotide sequence ID" value="XM_003042996.1"/>
</dbReference>
<feature type="compositionally biased region" description="Basic residues" evidence="1">
    <location>
        <begin position="68"/>
        <end position="77"/>
    </location>
</feature>
<evidence type="ECO:0000313" key="4">
    <source>
        <dbReference type="Proteomes" id="UP000005206"/>
    </source>
</evidence>
<feature type="compositionally biased region" description="Basic residues" evidence="1">
    <location>
        <begin position="49"/>
        <end position="59"/>
    </location>
</feature>
<feature type="compositionally biased region" description="Basic and acidic residues" evidence="1">
    <location>
        <begin position="1"/>
        <end position="16"/>
    </location>
</feature>
<evidence type="ECO:0000313" key="3">
    <source>
        <dbReference type="EMBL" id="EEU37329.1"/>
    </source>
</evidence>
<dbReference type="OMA" id="FSYNCMS"/>
<dbReference type="CDD" id="cd14688">
    <property type="entry name" value="bZIP_YAP"/>
    <property type="match status" value="1"/>
</dbReference>
<organism evidence="3 4">
    <name type="scientific">Fusarium vanettenii (strain ATCC MYA-4622 / CBS 123669 / FGSC 9596 / NRRL 45880 / 77-13-4)</name>
    <name type="common">Fusarium solani subsp. pisi</name>
    <dbReference type="NCBI Taxonomy" id="660122"/>
    <lineage>
        <taxon>Eukaryota</taxon>
        <taxon>Fungi</taxon>
        <taxon>Dikarya</taxon>
        <taxon>Ascomycota</taxon>
        <taxon>Pezizomycotina</taxon>
        <taxon>Sordariomycetes</taxon>
        <taxon>Hypocreomycetidae</taxon>
        <taxon>Hypocreales</taxon>
        <taxon>Nectriaceae</taxon>
        <taxon>Fusarium</taxon>
        <taxon>Fusarium solani species complex</taxon>
        <taxon>Fusarium vanettenii</taxon>
    </lineage>
</organism>
<gene>
    <name evidence="3" type="ORF">NECHADRAFT_37081</name>
</gene>
<dbReference type="OrthoDB" id="5973539at2759"/>